<gene>
    <name evidence="2" type="ORF">SAMN05421647_107118</name>
</gene>
<dbReference type="Proteomes" id="UP000186895">
    <property type="component" value="Unassembled WGS sequence"/>
</dbReference>
<evidence type="ECO:0000313" key="2">
    <source>
        <dbReference type="EMBL" id="SIQ67048.1"/>
    </source>
</evidence>
<dbReference type="InterPro" id="IPR035919">
    <property type="entry name" value="EAL_sf"/>
</dbReference>
<dbReference type="eggNOG" id="COG2200">
    <property type="taxonomic scope" value="Bacteria"/>
</dbReference>
<dbReference type="GO" id="GO:0071111">
    <property type="term" value="F:cyclic-guanylate-specific phosphodiesterase activity"/>
    <property type="evidence" value="ECO:0007669"/>
    <property type="project" value="InterPro"/>
</dbReference>
<dbReference type="EMBL" id="FTMN01000007">
    <property type="protein sequence ID" value="SIQ67048.1"/>
    <property type="molecule type" value="Genomic_DNA"/>
</dbReference>
<protein>
    <submittedName>
        <fullName evidence="2">EAL domain, c-di-GMP-specific phosphodiesterase class I (Or its enzymatically inactive variant)</fullName>
    </submittedName>
</protein>
<dbReference type="Pfam" id="PF10388">
    <property type="entry name" value="YkuI_C"/>
    <property type="match status" value="1"/>
</dbReference>
<dbReference type="InterPro" id="IPR001633">
    <property type="entry name" value="EAL_dom"/>
</dbReference>
<feature type="domain" description="EAL" evidence="1">
    <location>
        <begin position="1"/>
        <end position="240"/>
    </location>
</feature>
<dbReference type="InterPro" id="IPR018842">
    <property type="entry name" value="YkuI_C"/>
</dbReference>
<evidence type="ECO:0000259" key="1">
    <source>
        <dbReference type="PROSITE" id="PS50883"/>
    </source>
</evidence>
<evidence type="ECO:0000313" key="3">
    <source>
        <dbReference type="Proteomes" id="UP000186895"/>
    </source>
</evidence>
<dbReference type="AlphaFoldDB" id="A0A1N6UN07"/>
<dbReference type="InterPro" id="IPR050706">
    <property type="entry name" value="Cyclic-di-GMP_PDE-like"/>
</dbReference>
<dbReference type="Gene3D" id="3.20.20.450">
    <property type="entry name" value="EAL domain"/>
    <property type="match status" value="1"/>
</dbReference>
<dbReference type="SUPFAM" id="SSF141868">
    <property type="entry name" value="EAL domain-like"/>
    <property type="match status" value="1"/>
</dbReference>
<dbReference type="InterPro" id="IPR029151">
    <property type="entry name" value="Sensor-like_sf"/>
</dbReference>
<dbReference type="SMART" id="SM00052">
    <property type="entry name" value="EAL"/>
    <property type="match status" value="1"/>
</dbReference>
<dbReference type="STRING" id="49186.SAMN05421647_107118"/>
<reference evidence="2 3" key="1">
    <citation type="submission" date="2017-01" db="EMBL/GenBank/DDBJ databases">
        <authorList>
            <person name="Mah S.A."/>
            <person name="Swanson W.J."/>
            <person name="Moy G.W."/>
            <person name="Vacquier V.D."/>
        </authorList>
    </citation>
    <scope>NUCLEOTIDE SEQUENCE [LARGE SCALE GENOMIC DNA]</scope>
    <source>
        <strain evidence="2 3">DSM 7027</strain>
    </source>
</reference>
<dbReference type="PANTHER" id="PTHR33121">
    <property type="entry name" value="CYCLIC DI-GMP PHOSPHODIESTERASE PDEF"/>
    <property type="match status" value="1"/>
</dbReference>
<dbReference type="Pfam" id="PF00563">
    <property type="entry name" value="EAL"/>
    <property type="match status" value="1"/>
</dbReference>
<dbReference type="PROSITE" id="PS50883">
    <property type="entry name" value="EAL"/>
    <property type="match status" value="1"/>
</dbReference>
<dbReference type="CDD" id="cd01948">
    <property type="entry name" value="EAL"/>
    <property type="match status" value="1"/>
</dbReference>
<keyword evidence="3" id="KW-1185">Reference proteome</keyword>
<sequence length="407" mass="45727">MQQSVFPWFQPIIEIATGQVLGYEALARQRDASGEIQSAGGVFSDPNLDRETRLELDRSVRRQALTALAQAPEGTCLSLNISPQWLSERTEEDPLVTLQMMEELGVDPSRVIIEITEHGGCIEQIRALAARYRSAGVRVALDDFGTGFQQLDRLLAFTPDLLKVDMRMFQNGAMGHQESALLHTLGDMASRLGCKLIFEGVETPEEFRLALQCNASYIQGYLFEPALADFLPIDAKRAEVNQLLQGYLERMVEQSARRQWHLEGLHSQLLAMRELLLAHDGEGESALSQYCPDLAILRCFVCDREGHQVSPNYNYRDGQWLADSSVIGHNWSWRPWFYQLVAAEDYSRRILRSPPYMDISGGQRCFTLTLALDEDRVLVVDVVDQLGGDAGVSPQTSFHSDLMPDMS</sequence>
<dbReference type="SUPFAM" id="SSF103190">
    <property type="entry name" value="Sensory domain-like"/>
    <property type="match status" value="1"/>
</dbReference>
<dbReference type="RefSeq" id="WP_076463932.1">
    <property type="nucleotide sequence ID" value="NZ_FTMN01000007.1"/>
</dbReference>
<dbReference type="PANTHER" id="PTHR33121:SF82">
    <property type="entry name" value="SIGNAL TRANSDUCTION PROTEIN CONTAINING A EAL DOMAIN"/>
    <property type="match status" value="1"/>
</dbReference>
<dbReference type="Gene3D" id="3.30.450.20">
    <property type="entry name" value="PAS domain"/>
    <property type="match status" value="1"/>
</dbReference>
<name>A0A1N6UN07_9GAMM</name>
<organism evidence="2 3">
    <name type="scientific">Marinobacterium stanieri</name>
    <dbReference type="NCBI Taxonomy" id="49186"/>
    <lineage>
        <taxon>Bacteria</taxon>
        <taxon>Pseudomonadati</taxon>
        <taxon>Pseudomonadota</taxon>
        <taxon>Gammaproteobacteria</taxon>
        <taxon>Oceanospirillales</taxon>
        <taxon>Oceanospirillaceae</taxon>
        <taxon>Marinobacterium</taxon>
    </lineage>
</organism>
<accession>A0A1N6UN07</accession>
<proteinExistence type="predicted"/>